<dbReference type="STRING" id="1423351.A0A074S4F1"/>
<protein>
    <submittedName>
        <fullName evidence="4">WD40-repeat protein (Notchless protein), related protein</fullName>
    </submittedName>
</protein>
<organism evidence="4 5">
    <name type="scientific">Rhizoctonia solani 123E</name>
    <dbReference type="NCBI Taxonomy" id="1423351"/>
    <lineage>
        <taxon>Eukaryota</taxon>
        <taxon>Fungi</taxon>
        <taxon>Dikarya</taxon>
        <taxon>Basidiomycota</taxon>
        <taxon>Agaricomycotina</taxon>
        <taxon>Agaricomycetes</taxon>
        <taxon>Cantharellales</taxon>
        <taxon>Ceratobasidiaceae</taxon>
        <taxon>Rhizoctonia</taxon>
    </lineage>
</organism>
<dbReference type="InterPro" id="IPR020472">
    <property type="entry name" value="WD40_PAC1"/>
</dbReference>
<dbReference type="InterPro" id="IPR019775">
    <property type="entry name" value="WD40_repeat_CS"/>
</dbReference>
<comment type="caution">
    <text evidence="4">The sequence shown here is derived from an EMBL/GenBank/DDBJ whole genome shotgun (WGS) entry which is preliminary data.</text>
</comment>
<feature type="non-terminal residue" evidence="4">
    <location>
        <position position="1"/>
    </location>
</feature>
<dbReference type="InterPro" id="IPR036322">
    <property type="entry name" value="WD40_repeat_dom_sf"/>
</dbReference>
<dbReference type="PROSITE" id="PS00678">
    <property type="entry name" value="WD_REPEATS_1"/>
    <property type="match status" value="2"/>
</dbReference>
<accession>A0A074S4F1</accession>
<evidence type="ECO:0000313" key="5">
    <source>
        <dbReference type="Proteomes" id="UP000027456"/>
    </source>
</evidence>
<reference evidence="4 5" key="1">
    <citation type="submission" date="2013-12" db="EMBL/GenBank/DDBJ databases">
        <authorList>
            <person name="Cubeta M."/>
            <person name="Pakala S."/>
            <person name="Fedorova N."/>
            <person name="Thomas E."/>
            <person name="Dean R."/>
            <person name="Jabaji S."/>
            <person name="Neate S."/>
            <person name="Toda T."/>
            <person name="Tavantzis S."/>
            <person name="Vilgalys R."/>
            <person name="Bharathan N."/>
            <person name="Pakala S."/>
            <person name="Losada L.S."/>
            <person name="Zafar N."/>
            <person name="Nierman W."/>
        </authorList>
    </citation>
    <scope>NUCLEOTIDE SEQUENCE [LARGE SCALE GENOMIC DNA]</scope>
    <source>
        <strain evidence="4 5">123E</strain>
    </source>
</reference>
<evidence type="ECO:0000256" key="1">
    <source>
        <dbReference type="ARBA" id="ARBA00022574"/>
    </source>
</evidence>
<dbReference type="PROSITE" id="PS50082">
    <property type="entry name" value="WD_REPEATS_2"/>
    <property type="match status" value="2"/>
</dbReference>
<dbReference type="EMBL" id="AZST01002387">
    <property type="protein sequence ID" value="KEP45002.1"/>
    <property type="molecule type" value="Genomic_DNA"/>
</dbReference>
<dbReference type="Gene3D" id="2.130.10.10">
    <property type="entry name" value="YVTN repeat-like/Quinoprotein amine dehydrogenase"/>
    <property type="match status" value="1"/>
</dbReference>
<dbReference type="SUPFAM" id="SSF50978">
    <property type="entry name" value="WD40 repeat-like"/>
    <property type="match status" value="1"/>
</dbReference>
<dbReference type="PANTHER" id="PTHR19879:SF9">
    <property type="entry name" value="TRANSCRIPTION INITIATION FACTOR TFIID SUBUNIT 5"/>
    <property type="match status" value="1"/>
</dbReference>
<proteinExistence type="predicted"/>
<sequence length="177" mass="19437">NTILTFTGHTRLVITVAFSPDGSCIASGSFDKTVRLWDAKTGKNVGEPFTGHIGEVRSVAFSPNGNYLISGSDDKTIQVWNLDTSCSVPEPENSPLNTFLLPSAPTELSSRPDHLGWVTDDHQSLAFWLPAHYQQPDPFSNMEALCPQTVLDYSKFVHGRAWTTVACDAIRCARHSE</sequence>
<dbReference type="OrthoDB" id="6262491at2759"/>
<gene>
    <name evidence="4" type="ORF">V565_331860</name>
</gene>
<feature type="repeat" description="WD" evidence="3">
    <location>
        <begin position="6"/>
        <end position="47"/>
    </location>
</feature>
<evidence type="ECO:0000313" key="4">
    <source>
        <dbReference type="EMBL" id="KEP45002.1"/>
    </source>
</evidence>
<feature type="repeat" description="WD" evidence="3">
    <location>
        <begin position="49"/>
        <end position="90"/>
    </location>
</feature>
<evidence type="ECO:0000256" key="2">
    <source>
        <dbReference type="ARBA" id="ARBA00022737"/>
    </source>
</evidence>
<keyword evidence="2" id="KW-0677">Repeat</keyword>
<dbReference type="PROSITE" id="PS50294">
    <property type="entry name" value="WD_REPEATS_REGION"/>
    <property type="match status" value="2"/>
</dbReference>
<dbReference type="PRINTS" id="PR00320">
    <property type="entry name" value="GPROTEINBRPT"/>
</dbReference>
<keyword evidence="1 3" id="KW-0853">WD repeat</keyword>
<evidence type="ECO:0000256" key="3">
    <source>
        <dbReference type="PROSITE-ProRule" id="PRU00221"/>
    </source>
</evidence>
<name>A0A074S4F1_9AGAM</name>
<dbReference type="HOGENOM" id="CLU_000288_57_19_1"/>
<dbReference type="AlphaFoldDB" id="A0A074S4F1"/>
<dbReference type="Pfam" id="PF00400">
    <property type="entry name" value="WD40"/>
    <property type="match status" value="2"/>
</dbReference>
<dbReference type="InterPro" id="IPR015943">
    <property type="entry name" value="WD40/YVTN_repeat-like_dom_sf"/>
</dbReference>
<dbReference type="InterPro" id="IPR001680">
    <property type="entry name" value="WD40_rpt"/>
</dbReference>
<dbReference type="Proteomes" id="UP000027456">
    <property type="component" value="Unassembled WGS sequence"/>
</dbReference>
<dbReference type="SMART" id="SM00320">
    <property type="entry name" value="WD40"/>
    <property type="match status" value="2"/>
</dbReference>
<dbReference type="PANTHER" id="PTHR19879">
    <property type="entry name" value="TRANSCRIPTION INITIATION FACTOR TFIID"/>
    <property type="match status" value="1"/>
</dbReference>
<keyword evidence="5" id="KW-1185">Reference proteome</keyword>